<sequence length="664" mass="75090">MVLLFCAIVDVKGPAFSVQLDENDTIDALKKEIKKESEDITVPAKNLQLFLAKKDNGLGPWLTISEVHEGVEDASGFKSLLFEDEKLRDVGLARGQVVEVSAELRAVGKGFCHVLVQLPDRGSTWQLLHNKCPPLAIEHNNPLVRIPTAYTVGSGVAADEGKDLLLYRRSQLIEEWQTLNTCVCNSFAELWIVGPPGTGKSCAAFAFACSLDRTDWDVVWVHLPKDSISMVKCILFRGANEKWFCEITSDELDTVLQSLKKKTILFVDGYMRDTESGEYIGKSCIAWRAKTEGSSMATHSKDDVQDQCDVISTNADAFRLRTTARLPEEALLLEVKDVMLFKLMSRTFEEYEMALKLDEFFEHVKSKFTNTLQPVPWEERKQLLEDKYFVAVTSLTSLRAIPCVVSKKIVHRLFSCFRDPTGLDTCIVSSYVARKYVKILGPDFVQKIATSLSRNPWMDGQFFELWFFSTLQYGGVQCFKLGDNGETFVHDTWKTNDVPFFDPKGYIPLNQTKQWLEPRSWNRGGYDAVYVKSSYNSTGASNGLVRFVQITRADKHSFKAHYLALLLVKLTNFLRAHQSQTVEVYFVVPKRILPIFKLDVDVAQVRKDVVQAAGLIADDTCVIIDVVGVNYEEFRLYDHLDRLETKRFRGALSGYGVSLLPLMC</sequence>
<evidence type="ECO:0000256" key="3">
    <source>
        <dbReference type="ARBA" id="ARBA00022525"/>
    </source>
</evidence>
<evidence type="ECO:0000256" key="1">
    <source>
        <dbReference type="ARBA" id="ARBA00004340"/>
    </source>
</evidence>
<name>A0A976FRA1_BRELC</name>
<dbReference type="RefSeq" id="XP_067820655.1">
    <property type="nucleotide sequence ID" value="XM_067964655.1"/>
</dbReference>
<dbReference type="Pfam" id="PF20147">
    <property type="entry name" value="Crinkler"/>
    <property type="match status" value="1"/>
</dbReference>
<evidence type="ECO:0000256" key="2">
    <source>
        <dbReference type="ARBA" id="ARBA00004613"/>
    </source>
</evidence>
<dbReference type="GO" id="GO:0005576">
    <property type="term" value="C:extracellular region"/>
    <property type="evidence" value="ECO:0007669"/>
    <property type="project" value="UniProtKB-SubCell"/>
</dbReference>
<dbReference type="GeneID" id="94350326"/>
<evidence type="ECO:0000259" key="4">
    <source>
        <dbReference type="Pfam" id="PF20147"/>
    </source>
</evidence>
<evidence type="ECO:0000313" key="5">
    <source>
        <dbReference type="EMBL" id="TDH71156.1"/>
    </source>
</evidence>
<proteinExistence type="predicted"/>
<feature type="domain" description="Crinkler effector protein N-terminal" evidence="4">
    <location>
        <begin position="4"/>
        <end position="88"/>
    </location>
</feature>
<dbReference type="Proteomes" id="UP000294530">
    <property type="component" value="Unassembled WGS sequence"/>
</dbReference>
<dbReference type="InterPro" id="IPR027417">
    <property type="entry name" value="P-loop_NTPase"/>
</dbReference>
<comment type="caution">
    <text evidence="5">The sequence shown here is derived from an EMBL/GenBank/DDBJ whole genome shotgun (WGS) entry which is preliminary data.</text>
</comment>
<dbReference type="SUPFAM" id="SSF52540">
    <property type="entry name" value="P-loop containing nucleoside triphosphate hydrolases"/>
    <property type="match status" value="1"/>
</dbReference>
<dbReference type="GO" id="GO:0043657">
    <property type="term" value="C:host cell"/>
    <property type="evidence" value="ECO:0007669"/>
    <property type="project" value="UniProtKB-SubCell"/>
</dbReference>
<keyword evidence="6" id="KW-1185">Reference proteome</keyword>
<organism evidence="5 6">
    <name type="scientific">Bremia lactucae</name>
    <name type="common">Lettuce downy mildew</name>
    <dbReference type="NCBI Taxonomy" id="4779"/>
    <lineage>
        <taxon>Eukaryota</taxon>
        <taxon>Sar</taxon>
        <taxon>Stramenopiles</taxon>
        <taxon>Oomycota</taxon>
        <taxon>Peronosporomycetes</taxon>
        <taxon>Peronosporales</taxon>
        <taxon>Peronosporaceae</taxon>
        <taxon>Bremia</taxon>
    </lineage>
</organism>
<dbReference type="EMBL" id="SHOA02000004">
    <property type="protein sequence ID" value="TDH71156.1"/>
    <property type="molecule type" value="Genomic_DNA"/>
</dbReference>
<comment type="subcellular location">
    <subcellularLocation>
        <location evidence="1">Host cell</location>
    </subcellularLocation>
    <subcellularLocation>
        <location evidence="2">Secreted</location>
    </subcellularLocation>
</comment>
<dbReference type="AlphaFoldDB" id="A0A976FRA1"/>
<keyword evidence="3" id="KW-0964">Secreted</keyword>
<evidence type="ECO:0000313" key="6">
    <source>
        <dbReference type="Proteomes" id="UP000294530"/>
    </source>
</evidence>
<protein>
    <recommendedName>
        <fullName evidence="4">Crinkler effector protein N-terminal domain-containing protein</fullName>
    </recommendedName>
</protein>
<gene>
    <name evidence="5" type="ORF">CCR75_006587</name>
</gene>
<dbReference type="KEGG" id="blac:94350326"/>
<dbReference type="InterPro" id="IPR045379">
    <property type="entry name" value="Crinkler_N"/>
</dbReference>
<accession>A0A976FRA1</accession>
<reference evidence="5 6" key="1">
    <citation type="journal article" date="2021" name="Genome Biol.">
        <title>AFLAP: assembly-free linkage analysis pipeline using k-mers from genome sequencing data.</title>
        <authorList>
            <person name="Fletcher K."/>
            <person name="Zhang L."/>
            <person name="Gil J."/>
            <person name="Han R."/>
            <person name="Cavanaugh K."/>
            <person name="Michelmore R."/>
        </authorList>
    </citation>
    <scope>NUCLEOTIDE SEQUENCE [LARGE SCALE GENOMIC DNA]</scope>
    <source>
        <strain evidence="5 6">SF5</strain>
    </source>
</reference>
<dbReference type="OrthoDB" id="165447at2759"/>